<dbReference type="EMBL" id="JAHRIN010046699">
    <property type="protein sequence ID" value="MEQ2207942.1"/>
    <property type="molecule type" value="Genomic_DNA"/>
</dbReference>
<dbReference type="Proteomes" id="UP001434883">
    <property type="component" value="Unassembled WGS sequence"/>
</dbReference>
<sequence length="58" mass="6500">AVFVRNRLNREFVTTFEIIVSVHDNASEVIDKSSSVPNGKPRLYLSSHSNTTTSTLTY</sequence>
<evidence type="ECO:0000256" key="1">
    <source>
        <dbReference type="SAM" id="MobiDB-lite"/>
    </source>
</evidence>
<evidence type="ECO:0000313" key="2">
    <source>
        <dbReference type="EMBL" id="MEQ2207942.1"/>
    </source>
</evidence>
<accession>A0ABV0RJU4</accession>
<protein>
    <submittedName>
        <fullName evidence="2">Uncharacterized protein</fullName>
    </submittedName>
</protein>
<gene>
    <name evidence="2" type="ORF">XENOCAPTIV_021446</name>
</gene>
<feature type="compositionally biased region" description="Low complexity" evidence="1">
    <location>
        <begin position="43"/>
        <end position="58"/>
    </location>
</feature>
<reference evidence="2 3" key="1">
    <citation type="submission" date="2021-06" db="EMBL/GenBank/DDBJ databases">
        <authorList>
            <person name="Palmer J.M."/>
        </authorList>
    </citation>
    <scope>NUCLEOTIDE SEQUENCE [LARGE SCALE GENOMIC DNA]</scope>
    <source>
        <strain evidence="2 3">XC_2019</strain>
        <tissue evidence="2">Muscle</tissue>
    </source>
</reference>
<comment type="caution">
    <text evidence="2">The sequence shown here is derived from an EMBL/GenBank/DDBJ whole genome shotgun (WGS) entry which is preliminary data.</text>
</comment>
<name>A0ABV0RJU4_9TELE</name>
<feature type="region of interest" description="Disordered" evidence="1">
    <location>
        <begin position="30"/>
        <end position="58"/>
    </location>
</feature>
<keyword evidence="3" id="KW-1185">Reference proteome</keyword>
<evidence type="ECO:0000313" key="3">
    <source>
        <dbReference type="Proteomes" id="UP001434883"/>
    </source>
</evidence>
<feature type="non-terminal residue" evidence="2">
    <location>
        <position position="1"/>
    </location>
</feature>
<proteinExistence type="predicted"/>
<organism evidence="2 3">
    <name type="scientific">Xenoophorus captivus</name>
    <dbReference type="NCBI Taxonomy" id="1517983"/>
    <lineage>
        <taxon>Eukaryota</taxon>
        <taxon>Metazoa</taxon>
        <taxon>Chordata</taxon>
        <taxon>Craniata</taxon>
        <taxon>Vertebrata</taxon>
        <taxon>Euteleostomi</taxon>
        <taxon>Actinopterygii</taxon>
        <taxon>Neopterygii</taxon>
        <taxon>Teleostei</taxon>
        <taxon>Neoteleostei</taxon>
        <taxon>Acanthomorphata</taxon>
        <taxon>Ovalentaria</taxon>
        <taxon>Atherinomorphae</taxon>
        <taxon>Cyprinodontiformes</taxon>
        <taxon>Goodeidae</taxon>
        <taxon>Xenoophorus</taxon>
    </lineage>
</organism>